<accession>A0A848NQ82</accession>
<name>A0A848NQ82_9RALS</name>
<dbReference type="AlphaFoldDB" id="A0A848NQ82"/>
<comment type="caution">
    <text evidence="1">The sequence shown here is derived from an EMBL/GenBank/DDBJ whole genome shotgun (WGS) entry which is preliminary data.</text>
</comment>
<reference evidence="1 2" key="1">
    <citation type="submission" date="2020-04" db="EMBL/GenBank/DDBJ databases">
        <title>Ralstonia insidiosa genome sequencing and assembly.</title>
        <authorList>
            <person name="Martins R.C.R."/>
            <person name="Perdigao-Neto L.V."/>
            <person name="Levin A.S.S."/>
            <person name="Costa S.F."/>
        </authorList>
    </citation>
    <scope>NUCLEOTIDE SEQUENCE [LARGE SCALE GENOMIC DNA]</scope>
    <source>
        <strain evidence="1 2">5047</strain>
    </source>
</reference>
<sequence length="246" mass="27293">MKISMNIDITEIQKRYELTEKNLAYAVVNAVNETAKAVQRMAQDNVRAKFHVRTEFVIRQAAIIKPFASVGQARPYAEVSVGQKSRLLLSDFERGAQRPPFVGKRVAMPIPGSPARPTVDAKVPGNLFVSALNLQPALSSAQLKQRKTIKGSTSAQTRSMRADFTRAAGAGKVWKGKERTYMIPGLGIFQRFGKGKRDTTLLYKFVPTQTLIPRLGFLNLAKTDGQRLFTSNMQAAIAKEVARRQK</sequence>
<proteinExistence type="predicted"/>
<organism evidence="1 2">
    <name type="scientific">Ralstonia insidiosa</name>
    <dbReference type="NCBI Taxonomy" id="190721"/>
    <lineage>
        <taxon>Bacteria</taxon>
        <taxon>Pseudomonadati</taxon>
        <taxon>Pseudomonadota</taxon>
        <taxon>Betaproteobacteria</taxon>
        <taxon>Burkholderiales</taxon>
        <taxon>Burkholderiaceae</taxon>
        <taxon>Ralstonia</taxon>
    </lineage>
</organism>
<protein>
    <submittedName>
        <fullName evidence="1">Uncharacterized protein</fullName>
    </submittedName>
</protein>
<evidence type="ECO:0000313" key="1">
    <source>
        <dbReference type="EMBL" id="NMV37231.1"/>
    </source>
</evidence>
<dbReference type="RefSeq" id="WP_169339418.1">
    <property type="nucleotide sequence ID" value="NZ_JABBZM010000003.1"/>
</dbReference>
<gene>
    <name evidence="1" type="ORF">HGR00_04855</name>
</gene>
<evidence type="ECO:0000313" key="2">
    <source>
        <dbReference type="Proteomes" id="UP000575469"/>
    </source>
</evidence>
<dbReference type="EMBL" id="JABBZM010000003">
    <property type="protein sequence ID" value="NMV37231.1"/>
    <property type="molecule type" value="Genomic_DNA"/>
</dbReference>
<dbReference type="Proteomes" id="UP000575469">
    <property type="component" value="Unassembled WGS sequence"/>
</dbReference>